<proteinExistence type="predicted"/>
<dbReference type="Proteomes" id="UP000199008">
    <property type="component" value="Unassembled WGS sequence"/>
</dbReference>
<accession>A0A1G9IXQ4</accession>
<evidence type="ECO:0000313" key="1">
    <source>
        <dbReference type="EMBL" id="SDL30017.1"/>
    </source>
</evidence>
<evidence type="ECO:0000313" key="2">
    <source>
        <dbReference type="Proteomes" id="UP000199008"/>
    </source>
</evidence>
<dbReference type="EMBL" id="FNFY01000039">
    <property type="protein sequence ID" value="SDL30017.1"/>
    <property type="molecule type" value="Genomic_DNA"/>
</dbReference>
<sequence length="36" mass="4330">MTKSPVVNRPKADVIQFYFNEVWIRLYVVMEINDVD</sequence>
<reference evidence="2" key="1">
    <citation type="submission" date="2016-10" db="EMBL/GenBank/DDBJ databases">
        <authorList>
            <person name="Varghese N."/>
            <person name="Submissions S."/>
        </authorList>
    </citation>
    <scope>NUCLEOTIDE SEQUENCE [LARGE SCALE GENOMIC DNA]</scope>
    <source>
        <strain evidence="2">CGMCC 1.8895</strain>
    </source>
</reference>
<protein>
    <submittedName>
        <fullName evidence="1">Uncharacterized protein</fullName>
    </submittedName>
</protein>
<name>A0A1G9IXQ4_9BACL</name>
<keyword evidence="2" id="KW-1185">Reference proteome</keyword>
<gene>
    <name evidence="1" type="ORF">SAMN05216216_13916</name>
</gene>
<dbReference type="STRING" id="576118.SAMN05216216_13916"/>
<dbReference type="AlphaFoldDB" id="A0A1G9IXQ4"/>
<organism evidence="1 2">
    <name type="scientific">Lacicoccus qingdaonensis</name>
    <dbReference type="NCBI Taxonomy" id="576118"/>
    <lineage>
        <taxon>Bacteria</taxon>
        <taxon>Bacillati</taxon>
        <taxon>Bacillota</taxon>
        <taxon>Bacilli</taxon>
        <taxon>Bacillales</taxon>
        <taxon>Salinicoccaceae</taxon>
        <taxon>Lacicoccus</taxon>
    </lineage>
</organism>